<evidence type="ECO:0000313" key="2">
    <source>
        <dbReference type="Proteomes" id="UP000606786"/>
    </source>
</evidence>
<name>A0A811UMD4_CERCA</name>
<protein>
    <submittedName>
        <fullName evidence="1">(Mediterranean fruit fly) hypothetical protein</fullName>
    </submittedName>
</protein>
<dbReference type="Proteomes" id="UP000606786">
    <property type="component" value="Unassembled WGS sequence"/>
</dbReference>
<gene>
    <name evidence="1" type="ORF">CCAP1982_LOCUS7583</name>
</gene>
<keyword evidence="2" id="KW-1185">Reference proteome</keyword>
<reference evidence="1" key="1">
    <citation type="submission" date="2020-11" db="EMBL/GenBank/DDBJ databases">
        <authorList>
            <person name="Whitehead M."/>
        </authorList>
    </citation>
    <scope>NUCLEOTIDE SEQUENCE</scope>
    <source>
        <strain evidence="1">EGII</strain>
    </source>
</reference>
<dbReference type="EMBL" id="CAJHJT010000012">
    <property type="protein sequence ID" value="CAD6999036.1"/>
    <property type="molecule type" value="Genomic_DNA"/>
</dbReference>
<comment type="caution">
    <text evidence="1">The sequence shown here is derived from an EMBL/GenBank/DDBJ whole genome shotgun (WGS) entry which is preliminary data.</text>
</comment>
<evidence type="ECO:0000313" key="1">
    <source>
        <dbReference type="EMBL" id="CAD6999036.1"/>
    </source>
</evidence>
<proteinExistence type="predicted"/>
<organism evidence="1 2">
    <name type="scientific">Ceratitis capitata</name>
    <name type="common">Mediterranean fruit fly</name>
    <name type="synonym">Tephritis capitata</name>
    <dbReference type="NCBI Taxonomy" id="7213"/>
    <lineage>
        <taxon>Eukaryota</taxon>
        <taxon>Metazoa</taxon>
        <taxon>Ecdysozoa</taxon>
        <taxon>Arthropoda</taxon>
        <taxon>Hexapoda</taxon>
        <taxon>Insecta</taxon>
        <taxon>Pterygota</taxon>
        <taxon>Neoptera</taxon>
        <taxon>Endopterygota</taxon>
        <taxon>Diptera</taxon>
        <taxon>Brachycera</taxon>
        <taxon>Muscomorpha</taxon>
        <taxon>Tephritoidea</taxon>
        <taxon>Tephritidae</taxon>
        <taxon>Ceratitis</taxon>
        <taxon>Ceratitis</taxon>
    </lineage>
</organism>
<dbReference type="AlphaFoldDB" id="A0A811UMD4"/>
<sequence length="62" mass="6823">MLQQQQLPTEAVQKCGATSRALGLRLDLAWLGLLRNVMASQATAGRLTPTNMKTVCRRMHVS</sequence>
<accession>A0A811UMD4</accession>